<feature type="domain" description="DUF2059" evidence="2">
    <location>
        <begin position="102"/>
        <end position="155"/>
    </location>
</feature>
<evidence type="ECO:0000313" key="4">
    <source>
        <dbReference type="Proteomes" id="UP000017837"/>
    </source>
</evidence>
<comment type="caution">
    <text evidence="3">The sequence shown here is derived from an EMBL/GenBank/DDBJ whole genome shotgun (WGS) entry which is preliminary data.</text>
</comment>
<dbReference type="STRING" id="1121022.GCA_000376105_00424"/>
<protein>
    <recommendedName>
        <fullName evidence="2">DUF2059 domain-containing protein</fullName>
    </recommendedName>
</protein>
<reference evidence="3 4" key="1">
    <citation type="journal article" date="2014" name="Nature">
        <title>Sequential evolution of bacterial morphology by co-option of a developmental regulator.</title>
        <authorList>
            <person name="Jiang C."/>
            <person name="Brown P.J."/>
            <person name="Ducret A."/>
            <person name="Brun Y.V."/>
        </authorList>
    </citation>
    <scope>NUCLEOTIDE SEQUENCE [LARGE SCALE GENOMIC DNA]</scope>
    <source>
        <strain evidence="3 4">DSM 16100</strain>
    </source>
</reference>
<evidence type="ECO:0000256" key="1">
    <source>
        <dbReference type="SAM" id="SignalP"/>
    </source>
</evidence>
<accession>V4PK06</accession>
<dbReference type="AlphaFoldDB" id="V4PK06"/>
<evidence type="ECO:0000259" key="2">
    <source>
        <dbReference type="Pfam" id="PF09832"/>
    </source>
</evidence>
<keyword evidence="4" id="KW-1185">Reference proteome</keyword>
<dbReference type="RefSeq" id="WP_018080103.1">
    <property type="nucleotide sequence ID" value="NZ_AQWM01000001.1"/>
</dbReference>
<gene>
    <name evidence="3" type="ORF">ABENE_02010</name>
</gene>
<dbReference type="EMBL" id="AWGB01000004">
    <property type="protein sequence ID" value="ESQ94302.1"/>
    <property type="molecule type" value="Genomic_DNA"/>
</dbReference>
<name>V4PK06_9CAUL</name>
<dbReference type="InterPro" id="IPR018637">
    <property type="entry name" value="DUF2059"/>
</dbReference>
<keyword evidence="1" id="KW-0732">Signal</keyword>
<dbReference type="Proteomes" id="UP000017837">
    <property type="component" value="Unassembled WGS sequence"/>
</dbReference>
<feature type="signal peptide" evidence="1">
    <location>
        <begin position="1"/>
        <end position="23"/>
    </location>
</feature>
<dbReference type="eggNOG" id="COG3184">
    <property type="taxonomic scope" value="Bacteria"/>
</dbReference>
<dbReference type="Pfam" id="PF09832">
    <property type="entry name" value="DUF2059"/>
    <property type="match status" value="1"/>
</dbReference>
<organism evidence="3 4">
    <name type="scientific">Asticcacaulis benevestitus DSM 16100 = ATCC BAA-896</name>
    <dbReference type="NCBI Taxonomy" id="1121022"/>
    <lineage>
        <taxon>Bacteria</taxon>
        <taxon>Pseudomonadati</taxon>
        <taxon>Pseudomonadota</taxon>
        <taxon>Alphaproteobacteria</taxon>
        <taxon>Caulobacterales</taxon>
        <taxon>Caulobacteraceae</taxon>
        <taxon>Asticcacaulis</taxon>
    </lineage>
</organism>
<dbReference type="PATRIC" id="fig|1121022.4.peg.394"/>
<feature type="chain" id="PRO_5004725078" description="DUF2059 domain-containing protein" evidence="1">
    <location>
        <begin position="24"/>
        <end position="174"/>
    </location>
</feature>
<sequence>MRKFVICLASVSFLAVMPVAAMAQNPATPAVEDAVTARKVVLIKRYFKSIEMDKLIGSMMQSMLPALAEQQRANSGLTSEQSKMATDAAVETMAEITPIYIDKLSVIYADAFTEDELIQMVAFYESPVGQSITKKTPLLIPKTTQVMMELMPEIQNRMQTKMCNKIDCSTGQAK</sequence>
<dbReference type="OrthoDB" id="7206101at2"/>
<proteinExistence type="predicted"/>
<evidence type="ECO:0000313" key="3">
    <source>
        <dbReference type="EMBL" id="ESQ94302.1"/>
    </source>
</evidence>